<gene>
    <name evidence="1" type="ORF">L210DRAFT_3085530</name>
</gene>
<evidence type="ECO:0000313" key="2">
    <source>
        <dbReference type="Proteomes" id="UP001194468"/>
    </source>
</evidence>
<dbReference type="Proteomes" id="UP001194468">
    <property type="component" value="Unassembled WGS sequence"/>
</dbReference>
<comment type="caution">
    <text evidence="1">The sequence shown here is derived from an EMBL/GenBank/DDBJ whole genome shotgun (WGS) entry which is preliminary data.</text>
</comment>
<dbReference type="AlphaFoldDB" id="A0AAD4BHI9"/>
<sequence length="265" mass="29389">MYVHQPFNAVHTITFFLATKTHLVRVIEFSNRHKVRFKVECFPLPTTHGTSESDILYPSHQSGIIYGPKLRQCAVIHESPTDLENGETSFTLCGLNSFTGGDTLEIVEVFLKPDGSISLTGFAFARYLVTSLCIGMGRQHACGVTLRMGKQPLVFALDYRGPGSFSFKYSVLDRCFPESELVPLDTFGGTAFFSRRAKHQTSVEIVDFTRDAQKAEGRLPEHALDSELKCRDRQVGDIVVPPNDVMGYVSEGGVLSSTLNRDSND</sequence>
<evidence type="ECO:0000313" key="1">
    <source>
        <dbReference type="EMBL" id="KAF8429479.1"/>
    </source>
</evidence>
<organism evidence="1 2">
    <name type="scientific">Boletus edulis BED1</name>
    <dbReference type="NCBI Taxonomy" id="1328754"/>
    <lineage>
        <taxon>Eukaryota</taxon>
        <taxon>Fungi</taxon>
        <taxon>Dikarya</taxon>
        <taxon>Basidiomycota</taxon>
        <taxon>Agaricomycotina</taxon>
        <taxon>Agaricomycetes</taxon>
        <taxon>Agaricomycetidae</taxon>
        <taxon>Boletales</taxon>
        <taxon>Boletineae</taxon>
        <taxon>Boletaceae</taxon>
        <taxon>Boletoideae</taxon>
        <taxon>Boletus</taxon>
    </lineage>
</organism>
<accession>A0AAD4BHI9</accession>
<name>A0AAD4BHI9_BOLED</name>
<keyword evidence="2" id="KW-1185">Reference proteome</keyword>
<proteinExistence type="predicted"/>
<reference evidence="1" key="1">
    <citation type="submission" date="2019-10" db="EMBL/GenBank/DDBJ databases">
        <authorList>
            <consortium name="DOE Joint Genome Institute"/>
            <person name="Kuo A."/>
            <person name="Miyauchi S."/>
            <person name="Kiss E."/>
            <person name="Drula E."/>
            <person name="Kohler A."/>
            <person name="Sanchez-Garcia M."/>
            <person name="Andreopoulos B."/>
            <person name="Barry K.W."/>
            <person name="Bonito G."/>
            <person name="Buee M."/>
            <person name="Carver A."/>
            <person name="Chen C."/>
            <person name="Cichocki N."/>
            <person name="Clum A."/>
            <person name="Culley D."/>
            <person name="Crous P.W."/>
            <person name="Fauchery L."/>
            <person name="Girlanda M."/>
            <person name="Hayes R."/>
            <person name="Keri Z."/>
            <person name="LaButti K."/>
            <person name="Lipzen A."/>
            <person name="Lombard V."/>
            <person name="Magnuson J."/>
            <person name="Maillard F."/>
            <person name="Morin E."/>
            <person name="Murat C."/>
            <person name="Nolan M."/>
            <person name="Ohm R."/>
            <person name="Pangilinan J."/>
            <person name="Pereira M."/>
            <person name="Perotto S."/>
            <person name="Peter M."/>
            <person name="Riley R."/>
            <person name="Sitrit Y."/>
            <person name="Stielow B."/>
            <person name="Szollosi G."/>
            <person name="Zifcakova L."/>
            <person name="Stursova M."/>
            <person name="Spatafora J.W."/>
            <person name="Tedersoo L."/>
            <person name="Vaario L.-M."/>
            <person name="Yamada A."/>
            <person name="Yan M."/>
            <person name="Wang P."/>
            <person name="Xu J."/>
            <person name="Bruns T."/>
            <person name="Baldrian P."/>
            <person name="Vilgalys R."/>
            <person name="Henrissat B."/>
            <person name="Grigoriev I.V."/>
            <person name="Hibbett D."/>
            <person name="Nagy L.G."/>
            <person name="Martin F.M."/>
        </authorList>
    </citation>
    <scope>NUCLEOTIDE SEQUENCE</scope>
    <source>
        <strain evidence="1">BED1</strain>
    </source>
</reference>
<reference evidence="1" key="2">
    <citation type="journal article" date="2020" name="Nat. Commun.">
        <title>Large-scale genome sequencing of mycorrhizal fungi provides insights into the early evolution of symbiotic traits.</title>
        <authorList>
            <person name="Miyauchi S."/>
            <person name="Kiss E."/>
            <person name="Kuo A."/>
            <person name="Drula E."/>
            <person name="Kohler A."/>
            <person name="Sanchez-Garcia M."/>
            <person name="Morin E."/>
            <person name="Andreopoulos B."/>
            <person name="Barry K.W."/>
            <person name="Bonito G."/>
            <person name="Buee M."/>
            <person name="Carver A."/>
            <person name="Chen C."/>
            <person name="Cichocki N."/>
            <person name="Clum A."/>
            <person name="Culley D."/>
            <person name="Crous P.W."/>
            <person name="Fauchery L."/>
            <person name="Girlanda M."/>
            <person name="Hayes R.D."/>
            <person name="Keri Z."/>
            <person name="LaButti K."/>
            <person name="Lipzen A."/>
            <person name="Lombard V."/>
            <person name="Magnuson J."/>
            <person name="Maillard F."/>
            <person name="Murat C."/>
            <person name="Nolan M."/>
            <person name="Ohm R.A."/>
            <person name="Pangilinan J."/>
            <person name="Pereira M.F."/>
            <person name="Perotto S."/>
            <person name="Peter M."/>
            <person name="Pfister S."/>
            <person name="Riley R."/>
            <person name="Sitrit Y."/>
            <person name="Stielow J.B."/>
            <person name="Szollosi G."/>
            <person name="Zifcakova L."/>
            <person name="Stursova M."/>
            <person name="Spatafora J.W."/>
            <person name="Tedersoo L."/>
            <person name="Vaario L.M."/>
            <person name="Yamada A."/>
            <person name="Yan M."/>
            <person name="Wang P."/>
            <person name="Xu J."/>
            <person name="Bruns T."/>
            <person name="Baldrian P."/>
            <person name="Vilgalys R."/>
            <person name="Dunand C."/>
            <person name="Henrissat B."/>
            <person name="Grigoriev I.V."/>
            <person name="Hibbett D."/>
            <person name="Nagy L.G."/>
            <person name="Martin F.M."/>
        </authorList>
    </citation>
    <scope>NUCLEOTIDE SEQUENCE</scope>
    <source>
        <strain evidence="1">BED1</strain>
    </source>
</reference>
<dbReference type="EMBL" id="WHUW01000067">
    <property type="protein sequence ID" value="KAF8429479.1"/>
    <property type="molecule type" value="Genomic_DNA"/>
</dbReference>
<protein>
    <submittedName>
        <fullName evidence="1">Uncharacterized protein</fullName>
    </submittedName>
</protein>